<keyword evidence="1" id="KW-0472">Membrane</keyword>
<gene>
    <name evidence="2" type="ORF">FHW37_11494</name>
</gene>
<protein>
    <submittedName>
        <fullName evidence="2">Uncharacterized protein</fullName>
    </submittedName>
</protein>
<dbReference type="OrthoDB" id="8449931at2"/>
<evidence type="ECO:0000313" key="3">
    <source>
        <dbReference type="Proteomes" id="UP000320653"/>
    </source>
</evidence>
<sequence length="198" mass="20703">MREAPQTRLVRPAGAGAETVLVLILCGAILITSTVIVALRTAPAVQTALANWQIDARMDLTAAEQGINADLRIAADDIAVALQGGEVPTAEALAAEALAPFLKDATTGARGGHAWVTIEGSDGFTGWLGRSASPELAGSMLLRIAADGETTRKAGISVWLKRSTTATVARLTDEALISSGWKEITIRYDASVTRDLRP</sequence>
<name>A0A561Q840_9HYPH</name>
<keyword evidence="1" id="KW-1133">Transmembrane helix</keyword>
<reference evidence="2 3" key="1">
    <citation type="submission" date="2019-06" db="EMBL/GenBank/DDBJ databases">
        <title>Sorghum-associated microbial communities from plants grown in Nebraska, USA.</title>
        <authorList>
            <person name="Schachtman D."/>
        </authorList>
    </citation>
    <scope>NUCLEOTIDE SEQUENCE [LARGE SCALE GENOMIC DNA]</scope>
    <source>
        <strain evidence="2 3">1225</strain>
    </source>
</reference>
<keyword evidence="1" id="KW-0812">Transmembrane</keyword>
<dbReference type="Proteomes" id="UP000320653">
    <property type="component" value="Unassembled WGS sequence"/>
</dbReference>
<dbReference type="EMBL" id="VIWP01000014">
    <property type="protein sequence ID" value="TWF46525.1"/>
    <property type="molecule type" value="Genomic_DNA"/>
</dbReference>
<proteinExistence type="predicted"/>
<dbReference type="Pfam" id="PF19659">
    <property type="entry name" value="DUF6162"/>
    <property type="match status" value="1"/>
</dbReference>
<dbReference type="AlphaFoldDB" id="A0A561Q840"/>
<dbReference type="RefSeq" id="WP_145643204.1">
    <property type="nucleotide sequence ID" value="NZ_VIWP01000014.1"/>
</dbReference>
<organism evidence="2 3">
    <name type="scientific">Neorhizobium alkalisoli</name>
    <dbReference type="NCBI Taxonomy" id="528178"/>
    <lineage>
        <taxon>Bacteria</taxon>
        <taxon>Pseudomonadati</taxon>
        <taxon>Pseudomonadota</taxon>
        <taxon>Alphaproteobacteria</taxon>
        <taxon>Hyphomicrobiales</taxon>
        <taxon>Rhizobiaceae</taxon>
        <taxon>Rhizobium/Agrobacterium group</taxon>
        <taxon>Neorhizobium</taxon>
    </lineage>
</organism>
<comment type="caution">
    <text evidence="2">The sequence shown here is derived from an EMBL/GenBank/DDBJ whole genome shotgun (WGS) entry which is preliminary data.</text>
</comment>
<keyword evidence="3" id="KW-1185">Reference proteome</keyword>
<dbReference type="InterPro" id="IPR046160">
    <property type="entry name" value="DUF6162"/>
</dbReference>
<evidence type="ECO:0000256" key="1">
    <source>
        <dbReference type="SAM" id="Phobius"/>
    </source>
</evidence>
<evidence type="ECO:0000313" key="2">
    <source>
        <dbReference type="EMBL" id="TWF46525.1"/>
    </source>
</evidence>
<feature type="transmembrane region" description="Helical" evidence="1">
    <location>
        <begin position="20"/>
        <end position="39"/>
    </location>
</feature>
<accession>A0A561Q840</accession>